<proteinExistence type="predicted"/>
<dbReference type="PANTHER" id="PTHR43394:SF1">
    <property type="entry name" value="ATP-BINDING CASSETTE SUB-FAMILY B MEMBER 10, MITOCHONDRIAL"/>
    <property type="match status" value="1"/>
</dbReference>
<evidence type="ECO:0000256" key="3">
    <source>
        <dbReference type="ARBA" id="ARBA00022741"/>
    </source>
</evidence>
<dbReference type="InterPro" id="IPR036640">
    <property type="entry name" value="ABC1_TM_sf"/>
</dbReference>
<feature type="transmembrane region" description="Helical" evidence="8">
    <location>
        <begin position="142"/>
        <end position="162"/>
    </location>
</feature>
<keyword evidence="3" id="KW-0547">Nucleotide-binding</keyword>
<dbReference type="InterPro" id="IPR017871">
    <property type="entry name" value="ABC_transporter-like_CS"/>
</dbReference>
<dbReference type="Proteomes" id="UP001174050">
    <property type="component" value="Unassembled WGS sequence"/>
</dbReference>
<feature type="transmembrane region" description="Helical" evidence="8">
    <location>
        <begin position="277"/>
        <end position="297"/>
    </location>
</feature>
<dbReference type="InterPro" id="IPR027417">
    <property type="entry name" value="P-loop_NTPase"/>
</dbReference>
<evidence type="ECO:0000256" key="8">
    <source>
        <dbReference type="SAM" id="Phobius"/>
    </source>
</evidence>
<evidence type="ECO:0000259" key="10">
    <source>
        <dbReference type="PROSITE" id="PS50929"/>
    </source>
</evidence>
<evidence type="ECO:0000256" key="7">
    <source>
        <dbReference type="SAM" id="MobiDB-lite"/>
    </source>
</evidence>
<dbReference type="PROSITE" id="PS50929">
    <property type="entry name" value="ABC_TM1F"/>
    <property type="match status" value="1"/>
</dbReference>
<dbReference type="Gene3D" id="1.20.1560.10">
    <property type="entry name" value="ABC transporter type 1, transmembrane domain"/>
    <property type="match status" value="1"/>
</dbReference>
<feature type="transmembrane region" description="Helical" evidence="8">
    <location>
        <begin position="62"/>
        <end position="88"/>
    </location>
</feature>
<evidence type="ECO:0000259" key="9">
    <source>
        <dbReference type="PROSITE" id="PS50893"/>
    </source>
</evidence>
<dbReference type="SMART" id="SM00382">
    <property type="entry name" value="AAA"/>
    <property type="match status" value="1"/>
</dbReference>
<dbReference type="GO" id="GO:0005524">
    <property type="term" value="F:ATP binding"/>
    <property type="evidence" value="ECO:0007669"/>
    <property type="project" value="UniProtKB-KW"/>
</dbReference>
<organism evidence="11 12">
    <name type="scientific">Streptomyces ficellus</name>
    <dbReference type="NCBI Taxonomy" id="1977088"/>
    <lineage>
        <taxon>Bacteria</taxon>
        <taxon>Bacillati</taxon>
        <taxon>Actinomycetota</taxon>
        <taxon>Actinomycetes</taxon>
        <taxon>Kitasatosporales</taxon>
        <taxon>Streptomycetaceae</taxon>
        <taxon>Streptomyces</taxon>
    </lineage>
</organism>
<evidence type="ECO:0000313" key="12">
    <source>
        <dbReference type="Proteomes" id="UP001174050"/>
    </source>
</evidence>
<dbReference type="SUPFAM" id="SSF52540">
    <property type="entry name" value="P-loop containing nucleoside triphosphate hydrolases"/>
    <property type="match status" value="1"/>
</dbReference>
<sequence length="630" mass="67310">MKRAAEPGPGLRTLWALTWERGNGRRRLVVLGCLTSLLAPVFPLLQPLIVRDIVEGAGAERALLAPVLLLAAVTLSEAVFTGVQVYLLKRLAESTVVDTRQALIRRLLRLPVVEYDRRRLGDLISRLSTDTSLLRSVISNGVFDIISAVLLGAGSVVVLAFIDPLLLAVTLSSVLLAAVALWALMSSLRRISRTAQEHVGRMTAEFERALHGVRTIRVFDATEREYARVASRADDAYRAGLQLSRREAVVQPAVTTSIQIAIFMVLLVGGYRVSEGSMALGDLVAFLLYLFSVVLPLNQASRAITTVQVGLAAIDRSAEVLSIPTEQEAAEAARAAENASEARAALAGGRLRTAPAVITDDPGPHPLVEFRDVGFRYFGGPPVLSGTSFTVPRGSRTAVVGPSGGGKSTILALIARFYEPGSGTIRVDGQDIREMSHESLRARLSMVEQDAPVFAGSLRENLRLGAPDASEDALRSALRDVELGALLDHPDGLDRDLGDAGVVLSGGQRQRLAWARALLHDHELLLLDEPTSSVDAETEWSLQRLLSSCGIGTTTVMVAHRLATVVDSDQIIVLDGGGVAAVGTHESLLRDSPLYRTLAAYQGLVDDRTDPVRGLAAEPPSRAGAQGAYG</sequence>
<protein>
    <submittedName>
        <fullName evidence="11">ABC transporter ATP-binding protein</fullName>
    </submittedName>
</protein>
<feature type="domain" description="ABC transmembrane type-1" evidence="10">
    <location>
        <begin position="28"/>
        <end position="308"/>
    </location>
</feature>
<dbReference type="Pfam" id="PF00005">
    <property type="entry name" value="ABC_tran"/>
    <property type="match status" value="1"/>
</dbReference>
<evidence type="ECO:0000256" key="5">
    <source>
        <dbReference type="ARBA" id="ARBA00022989"/>
    </source>
</evidence>
<reference evidence="11" key="1">
    <citation type="submission" date="2023-06" db="EMBL/GenBank/DDBJ databases">
        <title>WGS-Sequencing of Streptomyces ficellus isolate 21 collected from sand in Gara Djebilet Iron Mine in Algeria.</title>
        <authorList>
            <person name="Zegers G.P."/>
            <person name="Gomez A."/>
            <person name="Gueddou A."/>
            <person name="Zahara A.F."/>
            <person name="Worth M."/>
            <person name="Sevigny J.L."/>
            <person name="Tisa L."/>
        </authorList>
    </citation>
    <scope>NUCLEOTIDE SEQUENCE</scope>
    <source>
        <strain evidence="11">AS11</strain>
    </source>
</reference>
<keyword evidence="6 8" id="KW-0472">Membrane</keyword>
<comment type="caution">
    <text evidence="11">The sequence shown here is derived from an EMBL/GenBank/DDBJ whole genome shotgun (WGS) entry which is preliminary data.</text>
</comment>
<feature type="transmembrane region" description="Helical" evidence="8">
    <location>
        <begin position="168"/>
        <end position="185"/>
    </location>
</feature>
<dbReference type="PROSITE" id="PS50893">
    <property type="entry name" value="ABC_TRANSPORTER_2"/>
    <property type="match status" value="1"/>
</dbReference>
<dbReference type="PANTHER" id="PTHR43394">
    <property type="entry name" value="ATP-DEPENDENT PERMEASE MDL1, MITOCHONDRIAL"/>
    <property type="match status" value="1"/>
</dbReference>
<dbReference type="EMBL" id="JAUEPL010000008">
    <property type="protein sequence ID" value="MDN3294089.1"/>
    <property type="molecule type" value="Genomic_DNA"/>
</dbReference>
<feature type="transmembrane region" description="Helical" evidence="8">
    <location>
        <begin position="248"/>
        <end position="271"/>
    </location>
</feature>
<dbReference type="PROSITE" id="PS00211">
    <property type="entry name" value="ABC_TRANSPORTER_1"/>
    <property type="match status" value="1"/>
</dbReference>
<feature type="region of interest" description="Disordered" evidence="7">
    <location>
        <begin position="610"/>
        <end position="630"/>
    </location>
</feature>
<dbReference type="InterPro" id="IPR011527">
    <property type="entry name" value="ABC1_TM_dom"/>
</dbReference>
<dbReference type="InterPro" id="IPR003439">
    <property type="entry name" value="ABC_transporter-like_ATP-bd"/>
</dbReference>
<dbReference type="InterPro" id="IPR003593">
    <property type="entry name" value="AAA+_ATPase"/>
</dbReference>
<evidence type="ECO:0000313" key="11">
    <source>
        <dbReference type="EMBL" id="MDN3294089.1"/>
    </source>
</evidence>
<dbReference type="RefSeq" id="WP_290111095.1">
    <property type="nucleotide sequence ID" value="NZ_JAUEPL010000008.1"/>
</dbReference>
<feature type="domain" description="ABC transporter" evidence="9">
    <location>
        <begin position="368"/>
        <end position="601"/>
    </location>
</feature>
<comment type="subcellular location">
    <subcellularLocation>
        <location evidence="1">Cell membrane</location>
        <topology evidence="1">Multi-pass membrane protein</topology>
    </subcellularLocation>
</comment>
<keyword evidence="2 8" id="KW-0812">Transmembrane</keyword>
<dbReference type="SUPFAM" id="SSF90123">
    <property type="entry name" value="ABC transporter transmembrane region"/>
    <property type="match status" value="1"/>
</dbReference>
<name>A0ABT7Z3M1_9ACTN</name>
<accession>A0ABT7Z3M1</accession>
<evidence type="ECO:0000256" key="2">
    <source>
        <dbReference type="ARBA" id="ARBA00022692"/>
    </source>
</evidence>
<keyword evidence="5 8" id="KW-1133">Transmembrane helix</keyword>
<gene>
    <name evidence="11" type="ORF">QWM81_08515</name>
</gene>
<evidence type="ECO:0000256" key="1">
    <source>
        <dbReference type="ARBA" id="ARBA00004651"/>
    </source>
</evidence>
<dbReference type="Pfam" id="PF00664">
    <property type="entry name" value="ABC_membrane"/>
    <property type="match status" value="1"/>
</dbReference>
<evidence type="ECO:0000256" key="6">
    <source>
        <dbReference type="ARBA" id="ARBA00023136"/>
    </source>
</evidence>
<evidence type="ECO:0000256" key="4">
    <source>
        <dbReference type="ARBA" id="ARBA00022840"/>
    </source>
</evidence>
<feature type="transmembrane region" description="Helical" evidence="8">
    <location>
        <begin position="28"/>
        <end position="50"/>
    </location>
</feature>
<dbReference type="Gene3D" id="3.40.50.300">
    <property type="entry name" value="P-loop containing nucleotide triphosphate hydrolases"/>
    <property type="match status" value="1"/>
</dbReference>
<dbReference type="CDD" id="cd18551">
    <property type="entry name" value="ABC_6TM_LmrA_like"/>
    <property type="match status" value="1"/>
</dbReference>
<keyword evidence="4 11" id="KW-0067">ATP-binding</keyword>
<dbReference type="InterPro" id="IPR039421">
    <property type="entry name" value="Type_1_exporter"/>
</dbReference>
<keyword evidence="12" id="KW-1185">Reference proteome</keyword>